<keyword evidence="1" id="KW-0812">Transmembrane</keyword>
<evidence type="ECO:0000256" key="1">
    <source>
        <dbReference type="SAM" id="Phobius"/>
    </source>
</evidence>
<dbReference type="OrthoDB" id="5125682at2"/>
<keyword evidence="3" id="KW-1185">Reference proteome</keyword>
<keyword evidence="1" id="KW-0472">Membrane</keyword>
<proteinExistence type="predicted"/>
<dbReference type="AlphaFoldDB" id="A0A506Y5U1"/>
<protein>
    <submittedName>
        <fullName evidence="2">Uncharacterized protein</fullName>
    </submittedName>
</protein>
<sequence>MFVIVLCGFGFMASIGVGAVALVDTGKPVIWGTFTETRTEFRVGHRGSTPTVSFGRWVSDDGARDLDDTELDGEPGHDRTARAYIRPAGVLDGAVVVHAEDSGNPMLIVAGVFALLSLGSGVARTIDFVRTRSEHSRISS</sequence>
<organism evidence="2 3">
    <name type="scientific">Schumannella soli</name>
    <dbReference type="NCBI Taxonomy" id="2590779"/>
    <lineage>
        <taxon>Bacteria</taxon>
        <taxon>Bacillati</taxon>
        <taxon>Actinomycetota</taxon>
        <taxon>Actinomycetes</taxon>
        <taxon>Micrococcales</taxon>
        <taxon>Microbacteriaceae</taxon>
        <taxon>Schumannella</taxon>
    </lineage>
</organism>
<feature type="transmembrane region" description="Helical" evidence="1">
    <location>
        <begin position="106"/>
        <end position="126"/>
    </location>
</feature>
<dbReference type="Proteomes" id="UP000316252">
    <property type="component" value="Unassembled WGS sequence"/>
</dbReference>
<keyword evidence="1" id="KW-1133">Transmembrane helix</keyword>
<evidence type="ECO:0000313" key="3">
    <source>
        <dbReference type="Proteomes" id="UP000316252"/>
    </source>
</evidence>
<comment type="caution">
    <text evidence="2">The sequence shown here is derived from an EMBL/GenBank/DDBJ whole genome shotgun (WGS) entry which is preliminary data.</text>
</comment>
<evidence type="ECO:0000313" key="2">
    <source>
        <dbReference type="EMBL" id="TPW75809.1"/>
    </source>
</evidence>
<gene>
    <name evidence="2" type="ORF">FJ657_08070</name>
</gene>
<dbReference type="RefSeq" id="WP_141163169.1">
    <property type="nucleotide sequence ID" value="NZ_VHQG01000002.1"/>
</dbReference>
<accession>A0A506Y5U1</accession>
<name>A0A506Y5U1_9MICO</name>
<dbReference type="EMBL" id="VHQG01000002">
    <property type="protein sequence ID" value="TPW75809.1"/>
    <property type="molecule type" value="Genomic_DNA"/>
</dbReference>
<reference evidence="2 3" key="1">
    <citation type="submission" date="2019-06" db="EMBL/GenBank/DDBJ databases">
        <authorList>
            <person name="Li F."/>
        </authorList>
    </citation>
    <scope>NUCLEOTIDE SEQUENCE [LARGE SCALE GENOMIC DNA]</scope>
    <source>
        <strain evidence="2 3">10F1D-1</strain>
    </source>
</reference>